<reference evidence="12" key="1">
    <citation type="submission" date="2020-05" db="EMBL/GenBank/DDBJ databases">
        <authorList>
            <person name="Chiriac C."/>
            <person name="Salcher M."/>
            <person name="Ghai R."/>
            <person name="Kavagutti S V."/>
        </authorList>
    </citation>
    <scope>NUCLEOTIDE SEQUENCE</scope>
</reference>
<dbReference type="InterPro" id="IPR036286">
    <property type="entry name" value="LexA/Signal_pep-like_sf"/>
</dbReference>
<sequence length="105" mass="11997">MKAFRRFGAVAVSGASMAPKYRNGDWLLVRWGGGFYVDHIVVIERESYPGIFYIKRVKSIKGNEVWVEGDNRQSSEDSHKWGAISPEEIVGKVLFRYRKGKTLSE</sequence>
<evidence type="ECO:0000256" key="2">
    <source>
        <dbReference type="ARBA" id="ARBA00004308"/>
    </source>
</evidence>
<dbReference type="EMBL" id="CAFBQL010000008">
    <property type="protein sequence ID" value="CAB5062104.1"/>
    <property type="molecule type" value="Genomic_DNA"/>
</dbReference>
<dbReference type="GO" id="GO:0012505">
    <property type="term" value="C:endomembrane system"/>
    <property type="evidence" value="ECO:0007669"/>
    <property type="project" value="UniProtKB-SubCell"/>
</dbReference>
<dbReference type="InterPro" id="IPR052064">
    <property type="entry name" value="Mito_IMP1_subunit"/>
</dbReference>
<dbReference type="Gene3D" id="2.10.109.10">
    <property type="entry name" value="Umud Fragment, subunit A"/>
    <property type="match status" value="1"/>
</dbReference>
<evidence type="ECO:0000313" key="8">
    <source>
        <dbReference type="EMBL" id="CAB4665786.1"/>
    </source>
</evidence>
<accession>A0A6J7U6B4</accession>
<evidence type="ECO:0000256" key="4">
    <source>
        <dbReference type="ARBA" id="ARBA00022801"/>
    </source>
</evidence>
<protein>
    <submittedName>
        <fullName evidence="12">Unannotated protein</fullName>
    </submittedName>
</protein>
<keyword evidence="5" id="KW-0496">Mitochondrion</keyword>
<evidence type="ECO:0000259" key="7">
    <source>
        <dbReference type="Pfam" id="PF00717"/>
    </source>
</evidence>
<feature type="domain" description="Peptidase S24/S26A/S26B/S26C" evidence="7">
    <location>
        <begin position="9"/>
        <end position="93"/>
    </location>
</feature>
<evidence type="ECO:0000256" key="3">
    <source>
        <dbReference type="ARBA" id="ARBA00022792"/>
    </source>
</evidence>
<dbReference type="PANTHER" id="PTHR12383:SF16">
    <property type="entry name" value="MITOCHONDRIAL INNER MEMBRANE PROTEASE SUBUNIT 1"/>
    <property type="match status" value="1"/>
</dbReference>
<dbReference type="GO" id="GO:0006627">
    <property type="term" value="P:protein processing involved in protein targeting to mitochondrion"/>
    <property type="evidence" value="ECO:0007669"/>
    <property type="project" value="TreeGrafter"/>
</dbReference>
<comment type="subcellular location">
    <subcellularLocation>
        <location evidence="2">Endomembrane system</location>
    </subcellularLocation>
    <subcellularLocation>
        <location evidence="1">Mitochondrion inner membrane</location>
    </subcellularLocation>
</comment>
<evidence type="ECO:0000313" key="12">
    <source>
        <dbReference type="EMBL" id="CAB5062104.1"/>
    </source>
</evidence>
<evidence type="ECO:0000313" key="10">
    <source>
        <dbReference type="EMBL" id="CAB4868470.1"/>
    </source>
</evidence>
<proteinExistence type="predicted"/>
<keyword evidence="3" id="KW-0999">Mitochondrion inner membrane</keyword>
<dbReference type="EMBL" id="CAFBLE010000006">
    <property type="protein sequence ID" value="CAB4868470.1"/>
    <property type="molecule type" value="Genomic_DNA"/>
</dbReference>
<evidence type="ECO:0000313" key="9">
    <source>
        <dbReference type="EMBL" id="CAB4749804.1"/>
    </source>
</evidence>
<dbReference type="GO" id="GO:0006465">
    <property type="term" value="P:signal peptide processing"/>
    <property type="evidence" value="ECO:0007669"/>
    <property type="project" value="InterPro"/>
</dbReference>
<dbReference type="PANTHER" id="PTHR12383">
    <property type="entry name" value="PROTEASE FAMILY S26 MITOCHONDRIAL INNER MEMBRANE PROTEASE-RELATED"/>
    <property type="match status" value="1"/>
</dbReference>
<dbReference type="InterPro" id="IPR019533">
    <property type="entry name" value="Peptidase_S26"/>
</dbReference>
<organism evidence="12">
    <name type="scientific">freshwater metagenome</name>
    <dbReference type="NCBI Taxonomy" id="449393"/>
    <lineage>
        <taxon>unclassified sequences</taxon>
        <taxon>metagenomes</taxon>
        <taxon>ecological metagenomes</taxon>
    </lineage>
</organism>
<dbReference type="SUPFAM" id="SSF51306">
    <property type="entry name" value="LexA/Signal peptidase"/>
    <property type="match status" value="1"/>
</dbReference>
<evidence type="ECO:0000256" key="6">
    <source>
        <dbReference type="ARBA" id="ARBA00023136"/>
    </source>
</evidence>
<gene>
    <name evidence="8" type="ORF">UFOPK2289_00829</name>
    <name evidence="9" type="ORF">UFOPK2822_00741</name>
    <name evidence="10" type="ORF">UFOPK3346_00886</name>
    <name evidence="11" type="ORF">UFOPK3670_01129</name>
    <name evidence="12" type="ORF">UFOPK4308_01176</name>
</gene>
<evidence type="ECO:0000313" key="11">
    <source>
        <dbReference type="EMBL" id="CAB4928594.1"/>
    </source>
</evidence>
<name>A0A6J7U6B4_9ZZZZ</name>
<keyword evidence="6" id="KW-0472">Membrane</keyword>
<dbReference type="GO" id="GO:0004252">
    <property type="term" value="F:serine-type endopeptidase activity"/>
    <property type="evidence" value="ECO:0007669"/>
    <property type="project" value="InterPro"/>
</dbReference>
<dbReference type="EMBL" id="CAFBMV010000008">
    <property type="protein sequence ID" value="CAB4928594.1"/>
    <property type="molecule type" value="Genomic_DNA"/>
</dbReference>
<evidence type="ECO:0000256" key="5">
    <source>
        <dbReference type="ARBA" id="ARBA00023128"/>
    </source>
</evidence>
<keyword evidence="4" id="KW-0378">Hydrolase</keyword>
<dbReference type="InterPro" id="IPR015927">
    <property type="entry name" value="Peptidase_S24_S26A/B/C"/>
</dbReference>
<dbReference type="EMBL" id="CAEZWT010000020">
    <property type="protein sequence ID" value="CAB4665786.1"/>
    <property type="molecule type" value="Genomic_DNA"/>
</dbReference>
<dbReference type="Pfam" id="PF00717">
    <property type="entry name" value="Peptidase_S24"/>
    <property type="match status" value="1"/>
</dbReference>
<dbReference type="CDD" id="cd06530">
    <property type="entry name" value="S26_SPase_I"/>
    <property type="match status" value="1"/>
</dbReference>
<evidence type="ECO:0000256" key="1">
    <source>
        <dbReference type="ARBA" id="ARBA00004273"/>
    </source>
</evidence>
<dbReference type="EMBL" id="CAEZZC010000008">
    <property type="protein sequence ID" value="CAB4749804.1"/>
    <property type="molecule type" value="Genomic_DNA"/>
</dbReference>
<dbReference type="AlphaFoldDB" id="A0A6J7U6B4"/>
<dbReference type="GO" id="GO:0042720">
    <property type="term" value="C:mitochondrial inner membrane peptidase complex"/>
    <property type="evidence" value="ECO:0007669"/>
    <property type="project" value="TreeGrafter"/>
</dbReference>